<feature type="coiled-coil region" evidence="3">
    <location>
        <begin position="55"/>
        <end position="199"/>
    </location>
</feature>
<organism evidence="5 6">
    <name type="scientific">Camelus dromedarius</name>
    <name type="common">Dromedary</name>
    <name type="synonym">Arabian camel</name>
    <dbReference type="NCBI Taxonomy" id="9838"/>
    <lineage>
        <taxon>Eukaryota</taxon>
        <taxon>Metazoa</taxon>
        <taxon>Chordata</taxon>
        <taxon>Craniata</taxon>
        <taxon>Vertebrata</taxon>
        <taxon>Euteleostomi</taxon>
        <taxon>Mammalia</taxon>
        <taxon>Eutheria</taxon>
        <taxon>Laurasiatheria</taxon>
        <taxon>Artiodactyla</taxon>
        <taxon>Tylopoda</taxon>
        <taxon>Camelidae</taxon>
        <taxon>Camelus</taxon>
    </lineage>
</organism>
<protein>
    <submittedName>
        <fullName evidence="5">Protein bicaudal D-like protein 2</fullName>
    </submittedName>
</protein>
<feature type="region of interest" description="Disordered" evidence="4">
    <location>
        <begin position="239"/>
        <end position="263"/>
    </location>
</feature>
<dbReference type="PANTHER" id="PTHR31233:SF7">
    <property type="entry name" value="PROTEIN BICAUDAL D HOMOLOG 2"/>
    <property type="match status" value="1"/>
</dbReference>
<dbReference type="GO" id="GO:0005829">
    <property type="term" value="C:cytosol"/>
    <property type="evidence" value="ECO:0007669"/>
    <property type="project" value="TreeGrafter"/>
</dbReference>
<evidence type="ECO:0000256" key="4">
    <source>
        <dbReference type="SAM" id="MobiDB-lite"/>
    </source>
</evidence>
<dbReference type="GO" id="GO:0072393">
    <property type="term" value="P:microtubule anchoring at microtubule organizing center"/>
    <property type="evidence" value="ECO:0007669"/>
    <property type="project" value="TreeGrafter"/>
</dbReference>
<feature type="coiled-coil region" evidence="3">
    <location>
        <begin position="576"/>
        <end position="695"/>
    </location>
</feature>
<gene>
    <name evidence="5" type="ORF">Cadr_000030184</name>
</gene>
<dbReference type="GO" id="GO:0051959">
    <property type="term" value="F:dynein light intermediate chain binding"/>
    <property type="evidence" value="ECO:0007669"/>
    <property type="project" value="TreeGrafter"/>
</dbReference>
<dbReference type="GO" id="GO:0008093">
    <property type="term" value="F:cytoskeletal anchor activity"/>
    <property type="evidence" value="ECO:0007669"/>
    <property type="project" value="InterPro"/>
</dbReference>
<dbReference type="GO" id="GO:0070840">
    <property type="term" value="F:dynein complex binding"/>
    <property type="evidence" value="ECO:0007669"/>
    <property type="project" value="InterPro"/>
</dbReference>
<comment type="caution">
    <text evidence="5">The sequence shown here is derived from an EMBL/GenBank/DDBJ whole genome shotgun (WGS) entry which is preliminary data.</text>
</comment>
<feature type="region of interest" description="Disordered" evidence="4">
    <location>
        <begin position="389"/>
        <end position="413"/>
    </location>
</feature>
<dbReference type="Gene3D" id="6.10.250.2470">
    <property type="match status" value="1"/>
</dbReference>
<dbReference type="AlphaFoldDB" id="A0A5N4C016"/>
<keyword evidence="6" id="KW-1185">Reference proteome</keyword>
<evidence type="ECO:0000313" key="5">
    <source>
        <dbReference type="EMBL" id="KAB1252211.1"/>
    </source>
</evidence>
<comment type="similarity">
    <text evidence="1">Belongs to the BicD family.</text>
</comment>
<sequence>MEGLPPGSFSRPSRLLQAFGQAHTNHKKVAADGESREESLIQESASKEQYYVRKVLELQTELKQLRNVLANTQSENERLASVAQELKEINQNVELQRGRLRDDIKEYKFREARLLQDYSELEEENIGLQKQVSVLRQNQASVEFEGLKHEIKRLEEETEYLNSQLEDAIRLKEISERQLEEALETLKTEREQKNSLRKELSHYMSINDSLYTSHLHVSLDGLKLTDDAEALANGFEHGGLAKLPLDNKTSTPTKDGLPPPSPSLVSDLLSELNISEIQKLKQQLMQMEREKVGLLATLQDTQKQLEQARGALSEQHEEVSRLTENLSALRRLQASKERRTALDSEKERDSHEDGDYYEVDINGPEILACKYRVALAEAGELREQLKTLRSTHEAGEAQRAEEKGRHEAESQALTEKVSLLEKASRQDRELLARLQTELKKVSDVAGETQGSLSLAQDELVTFSEELASLYHHVCMCNNETPARVVLDYYRENPEARGRHSPALPKGEGARDGSPSPGSSLPSPLSDPRREPMNIYNLIAIIRDQIRHLQAAVDRTTELSRQRLASQELGPAADKDREALMEEILKLKSLLSTKREQITTLRTVLKANKQTAEVALANLKSKYENEKAMVTETMMKLRNELKALKEDAATFSSLRAMFATRCDEYITQLDEMQRQLAAAEDEKKTLNSLLRMAIQQKLALTQRLELLELDHEQTRRGRAKATSKAKPGTPSLSVE</sequence>
<keyword evidence="2 3" id="KW-0175">Coiled coil</keyword>
<dbReference type="GO" id="GO:0006890">
    <property type="term" value="P:retrograde vesicle-mediated transport, Golgi to endoplasmic reticulum"/>
    <property type="evidence" value="ECO:0007669"/>
    <property type="project" value="TreeGrafter"/>
</dbReference>
<feature type="compositionally biased region" description="Basic and acidic residues" evidence="4">
    <location>
        <begin position="336"/>
        <end position="354"/>
    </location>
</feature>
<dbReference type="GO" id="GO:0007018">
    <property type="term" value="P:microtubule-based movement"/>
    <property type="evidence" value="ECO:0007669"/>
    <property type="project" value="TreeGrafter"/>
</dbReference>
<proteinExistence type="inferred from homology"/>
<dbReference type="GO" id="GO:0034067">
    <property type="term" value="P:protein localization to Golgi apparatus"/>
    <property type="evidence" value="ECO:0007669"/>
    <property type="project" value="TreeGrafter"/>
</dbReference>
<feature type="region of interest" description="Disordered" evidence="4">
    <location>
        <begin position="712"/>
        <end position="734"/>
    </location>
</feature>
<evidence type="ECO:0000256" key="3">
    <source>
        <dbReference type="SAM" id="Coils"/>
    </source>
</evidence>
<reference evidence="5 6" key="1">
    <citation type="journal article" date="2019" name="Mol. Ecol. Resour.">
        <title>Improving Illumina assemblies with Hi-C and long reads: an example with the North African dromedary.</title>
        <authorList>
            <person name="Elbers J.P."/>
            <person name="Rogers M.F."/>
            <person name="Perelman P.L."/>
            <person name="Proskuryakova A.A."/>
            <person name="Serdyukova N.A."/>
            <person name="Johnson W.E."/>
            <person name="Horin P."/>
            <person name="Corander J."/>
            <person name="Murphy D."/>
            <person name="Burger P.A."/>
        </authorList>
    </citation>
    <scope>NUCLEOTIDE SEQUENCE [LARGE SCALE GENOMIC DNA]</scope>
    <source>
        <strain evidence="5">Drom800</strain>
        <tissue evidence="5">Blood</tissue>
    </source>
</reference>
<dbReference type="Proteomes" id="UP000299084">
    <property type="component" value="Unassembled WGS sequence"/>
</dbReference>
<dbReference type="GO" id="GO:0034452">
    <property type="term" value="F:dynactin binding"/>
    <property type="evidence" value="ECO:0007669"/>
    <property type="project" value="TreeGrafter"/>
</dbReference>
<dbReference type="GO" id="GO:0070507">
    <property type="term" value="P:regulation of microtubule cytoskeleton organization"/>
    <property type="evidence" value="ECO:0007669"/>
    <property type="project" value="TreeGrafter"/>
</dbReference>
<feature type="compositionally biased region" description="Basic and acidic residues" evidence="4">
    <location>
        <begin position="389"/>
        <end position="409"/>
    </location>
</feature>
<feature type="region of interest" description="Disordered" evidence="4">
    <location>
        <begin position="494"/>
        <end position="528"/>
    </location>
</feature>
<dbReference type="EMBL" id="JWIN03000051">
    <property type="protein sequence ID" value="KAB1252211.1"/>
    <property type="molecule type" value="Genomic_DNA"/>
</dbReference>
<evidence type="ECO:0000313" key="6">
    <source>
        <dbReference type="Proteomes" id="UP000299084"/>
    </source>
</evidence>
<name>A0A5N4C016_CAMDR</name>
<feature type="region of interest" description="Disordered" evidence="4">
    <location>
        <begin position="336"/>
        <end position="357"/>
    </location>
</feature>
<dbReference type="InterPro" id="IPR018477">
    <property type="entry name" value="BICD"/>
</dbReference>
<evidence type="ECO:0000256" key="2">
    <source>
        <dbReference type="ARBA" id="ARBA00023054"/>
    </source>
</evidence>
<evidence type="ECO:0000256" key="1">
    <source>
        <dbReference type="ARBA" id="ARBA00010061"/>
    </source>
</evidence>
<accession>A0A5N4C016</accession>
<dbReference type="PANTHER" id="PTHR31233">
    <property type="entry name" value="BICAUDAL D FAMILY MEMBER"/>
    <property type="match status" value="1"/>
</dbReference>
<dbReference type="GO" id="GO:0005794">
    <property type="term" value="C:Golgi apparatus"/>
    <property type="evidence" value="ECO:0007669"/>
    <property type="project" value="TreeGrafter"/>
</dbReference>
<dbReference type="Pfam" id="PF09730">
    <property type="entry name" value="BicD"/>
    <property type="match status" value="1"/>
</dbReference>
<feature type="compositionally biased region" description="Low complexity" evidence="4">
    <location>
        <begin position="511"/>
        <end position="525"/>
    </location>
</feature>